<sequence>MQGIGIFQQKTLKLAGIKQITVSKLNLLKPKGTGIAKLEKDNSGNKAGRPSGNTPPPYQSQLPPHIFCPVRRGV</sequence>
<dbReference type="AlphaFoldDB" id="A0A8S0WA68"/>
<evidence type="ECO:0000313" key="2">
    <source>
        <dbReference type="EMBL" id="CAA9890529.1"/>
    </source>
</evidence>
<gene>
    <name evidence="2" type="ORF">METHB2_240002</name>
</gene>
<comment type="caution">
    <text evidence="2">The sequence shown here is derived from an EMBL/GenBank/DDBJ whole genome shotgun (WGS) entry which is preliminary data.</text>
</comment>
<reference evidence="2 3" key="1">
    <citation type="submission" date="2020-02" db="EMBL/GenBank/DDBJ databases">
        <authorList>
            <person name="Hogendoorn C."/>
        </authorList>
    </citation>
    <scope>NUCLEOTIDE SEQUENCE [LARGE SCALE GENOMIC DNA]</scope>
    <source>
        <strain evidence="2">METHB21</strain>
    </source>
</reference>
<evidence type="ECO:0000313" key="3">
    <source>
        <dbReference type="Proteomes" id="UP000494216"/>
    </source>
</evidence>
<evidence type="ECO:0000256" key="1">
    <source>
        <dbReference type="SAM" id="MobiDB-lite"/>
    </source>
</evidence>
<feature type="region of interest" description="Disordered" evidence="1">
    <location>
        <begin position="35"/>
        <end position="65"/>
    </location>
</feature>
<accession>A0A8S0WA68</accession>
<name>A0A8S0WA68_9GAMM</name>
<protein>
    <submittedName>
        <fullName evidence="2">Uncharacterized protein</fullName>
    </submittedName>
</protein>
<dbReference type="EMBL" id="CADCXN010000052">
    <property type="protein sequence ID" value="CAA9890529.1"/>
    <property type="molecule type" value="Genomic_DNA"/>
</dbReference>
<organism evidence="2 3">
    <name type="scientific">Candidatus Methylobacter favarea</name>
    <dbReference type="NCBI Taxonomy" id="2707345"/>
    <lineage>
        <taxon>Bacteria</taxon>
        <taxon>Pseudomonadati</taxon>
        <taxon>Pseudomonadota</taxon>
        <taxon>Gammaproteobacteria</taxon>
        <taxon>Methylococcales</taxon>
        <taxon>Methylococcaceae</taxon>
        <taxon>Methylobacter</taxon>
    </lineage>
</organism>
<keyword evidence="3" id="KW-1185">Reference proteome</keyword>
<dbReference type="Proteomes" id="UP000494216">
    <property type="component" value="Unassembled WGS sequence"/>
</dbReference>
<proteinExistence type="predicted"/>